<dbReference type="InterPro" id="IPR047259">
    <property type="entry name" value="QUIRKY-like"/>
</dbReference>
<gene>
    <name evidence="7" type="ORF">EJB05_13602</name>
</gene>
<dbReference type="EMBL" id="RWGY01000007">
    <property type="protein sequence ID" value="TVU40152.1"/>
    <property type="molecule type" value="Genomic_DNA"/>
</dbReference>
<keyword evidence="8" id="KW-1185">Reference proteome</keyword>
<dbReference type="PANTHER" id="PTHR31425:SF32">
    <property type="entry name" value="MULTIPLE C2 DOMAIN AND TRANSMEMBRANE REGION PROTEIN 9"/>
    <property type="match status" value="1"/>
</dbReference>
<dbReference type="Proteomes" id="UP000324897">
    <property type="component" value="Chromosome 4"/>
</dbReference>
<evidence type="ECO:0000256" key="2">
    <source>
        <dbReference type="ARBA" id="ARBA00022692"/>
    </source>
</evidence>
<evidence type="ECO:0000256" key="3">
    <source>
        <dbReference type="ARBA" id="ARBA00022737"/>
    </source>
</evidence>
<protein>
    <recommendedName>
        <fullName evidence="6">C2 domain-containing protein</fullName>
    </recommendedName>
</protein>
<dbReference type="Gramene" id="TVU40152">
    <property type="protein sequence ID" value="TVU40152"/>
    <property type="gene ID" value="EJB05_13602"/>
</dbReference>
<evidence type="ECO:0000256" key="1">
    <source>
        <dbReference type="ARBA" id="ARBA00004141"/>
    </source>
</evidence>
<feature type="non-terminal residue" evidence="7">
    <location>
        <position position="1"/>
    </location>
</feature>
<evidence type="ECO:0000256" key="4">
    <source>
        <dbReference type="ARBA" id="ARBA00022989"/>
    </source>
</evidence>
<keyword evidence="5" id="KW-0472">Membrane</keyword>
<proteinExistence type="predicted"/>
<evidence type="ECO:0000259" key="6">
    <source>
        <dbReference type="PROSITE" id="PS50004"/>
    </source>
</evidence>
<evidence type="ECO:0000313" key="8">
    <source>
        <dbReference type="Proteomes" id="UP000324897"/>
    </source>
</evidence>
<keyword evidence="3" id="KW-0677">Repeat</keyword>
<keyword evidence="2" id="KW-0812">Transmembrane</keyword>
<dbReference type="PANTHER" id="PTHR31425">
    <property type="entry name" value="PHOSPHORIBOSYLANTHRANILATE TRANSFERASE ISOFORM 1"/>
    <property type="match status" value="1"/>
</dbReference>
<feature type="domain" description="C2" evidence="6">
    <location>
        <begin position="307"/>
        <end position="424"/>
    </location>
</feature>
<accession>A0A5J9VUP9</accession>
<dbReference type="AlphaFoldDB" id="A0A5J9VUP9"/>
<dbReference type="InterPro" id="IPR035892">
    <property type="entry name" value="C2_domain_sf"/>
</dbReference>
<reference evidence="7 8" key="1">
    <citation type="journal article" date="2019" name="Sci. Rep.">
        <title>A high-quality genome of Eragrostis curvula grass provides insights into Poaceae evolution and supports new strategies to enhance forage quality.</title>
        <authorList>
            <person name="Carballo J."/>
            <person name="Santos B.A.C.M."/>
            <person name="Zappacosta D."/>
            <person name="Garbus I."/>
            <person name="Selva J.P."/>
            <person name="Gallo C.A."/>
            <person name="Diaz A."/>
            <person name="Albertini E."/>
            <person name="Caccamo M."/>
            <person name="Echenique V."/>
        </authorList>
    </citation>
    <scope>NUCLEOTIDE SEQUENCE [LARGE SCALE GENOMIC DNA]</scope>
    <source>
        <strain evidence="8">cv. Victoria</strain>
        <tissue evidence="7">Leaf</tissue>
    </source>
</reference>
<dbReference type="Pfam" id="PF08372">
    <property type="entry name" value="PRT_C"/>
    <property type="match status" value="1"/>
</dbReference>
<comment type="caution">
    <text evidence="7">The sequence shown here is derived from an EMBL/GenBank/DDBJ whole genome shotgun (WGS) entry which is preliminary data.</text>
</comment>
<dbReference type="PROSITE" id="PS50004">
    <property type="entry name" value="C2"/>
    <property type="match status" value="3"/>
</dbReference>
<sequence length="674" mass="75855">MQYLFVRVVKARKLPDVDAYGSLDPYVEVTFGDNNFGFTKCVKRNKNPEWNETFAFPFEHGKAPTDGVDVKVYDKDLVKNDLVGKLHFDVVDIPQRSPYDIPLEPTWHELLDGDGKSSAHPSLLVAIWIGSQADEAYRHAWASRYIPKVYESPRLWCLRITIFEAQGITVTGGNAGITEVFCKASLGNQIKMTRPVKMQMTTSTCIWNEDLVLVAAEPFFEGDLVVSVIAGPGKGEVIGQLTVPLASIDKHGDDNQFVTPDWIPLESPTAPQFHGCVDDGSGNSQMKICLRKLLDGRYHIGPDTECCIDDPRPADRRLWSPRIGSVDLGILRVIGLKERDGNSPLNKYCVPKYGKKWVRTRTVIDGRDHVFNEQYTWDVYDLATVLNVAVFEQCAKQDSGHREIGKVRIHLSHLETDRVYAHSYPLVTLLSSGAVKTGELQLAVKISVLSSTNMLFRYARPILPSIHYVEPLAHTEQADLFVEREIEEDKLRSQAAEILALRLGRMEPPLRSEVVAFMCKTGVNSMYSLRKMKLCVALLAVRNYRRRPTGPPHIDYNLSHLGNLHPDELDEEFDTVKSRCDNDGLLRMRYDRLRSIAGRVQTVVGDVATEGERFRSLVSWRDPRATVIFEFFMLVAAAVAYLVPFKGAIAKEPYPQCRPYVFQNDGSAIPGGDR</sequence>
<evidence type="ECO:0000313" key="7">
    <source>
        <dbReference type="EMBL" id="TVU40152.1"/>
    </source>
</evidence>
<dbReference type="GO" id="GO:0016020">
    <property type="term" value="C:membrane"/>
    <property type="evidence" value="ECO:0007669"/>
    <property type="project" value="UniProtKB-SubCell"/>
</dbReference>
<organism evidence="7 8">
    <name type="scientific">Eragrostis curvula</name>
    <name type="common">weeping love grass</name>
    <dbReference type="NCBI Taxonomy" id="38414"/>
    <lineage>
        <taxon>Eukaryota</taxon>
        <taxon>Viridiplantae</taxon>
        <taxon>Streptophyta</taxon>
        <taxon>Embryophyta</taxon>
        <taxon>Tracheophyta</taxon>
        <taxon>Spermatophyta</taxon>
        <taxon>Magnoliopsida</taxon>
        <taxon>Liliopsida</taxon>
        <taxon>Poales</taxon>
        <taxon>Poaceae</taxon>
        <taxon>PACMAD clade</taxon>
        <taxon>Chloridoideae</taxon>
        <taxon>Eragrostideae</taxon>
        <taxon>Eragrostidinae</taxon>
        <taxon>Eragrostis</taxon>
    </lineage>
</organism>
<dbReference type="InterPro" id="IPR000008">
    <property type="entry name" value="C2_dom"/>
</dbReference>
<dbReference type="Pfam" id="PF00168">
    <property type="entry name" value="C2"/>
    <property type="match status" value="3"/>
</dbReference>
<dbReference type="SUPFAM" id="SSF49562">
    <property type="entry name" value="C2 domain (Calcium/lipid-binding domain, CaLB)"/>
    <property type="match status" value="3"/>
</dbReference>
<name>A0A5J9VUP9_9POAL</name>
<dbReference type="Gene3D" id="2.60.40.150">
    <property type="entry name" value="C2 domain"/>
    <property type="match status" value="3"/>
</dbReference>
<feature type="domain" description="C2" evidence="6">
    <location>
        <begin position="135"/>
        <end position="258"/>
    </location>
</feature>
<evidence type="ECO:0000256" key="5">
    <source>
        <dbReference type="ARBA" id="ARBA00023136"/>
    </source>
</evidence>
<dbReference type="SMART" id="SM00239">
    <property type="entry name" value="C2"/>
    <property type="match status" value="3"/>
</dbReference>
<feature type="domain" description="C2" evidence="6">
    <location>
        <begin position="1"/>
        <end position="103"/>
    </location>
</feature>
<comment type="subcellular location">
    <subcellularLocation>
        <location evidence="1">Membrane</location>
        <topology evidence="1">Multi-pass membrane protein</topology>
    </subcellularLocation>
</comment>
<keyword evidence="4" id="KW-1133">Transmembrane helix</keyword>
<dbReference type="OrthoDB" id="5973539at2759"/>
<dbReference type="InterPro" id="IPR013583">
    <property type="entry name" value="MCTP_C"/>
</dbReference>